<protein>
    <submittedName>
        <fullName evidence="4">Outer membrane protein, cobalt-zinc-cadmium efflux system</fullName>
    </submittedName>
</protein>
<dbReference type="AlphaFoldDB" id="A0A1I1NXI3"/>
<dbReference type="EMBL" id="FOMJ01000001">
    <property type="protein sequence ID" value="SFD02309.1"/>
    <property type="molecule type" value="Genomic_DNA"/>
</dbReference>
<evidence type="ECO:0000313" key="4">
    <source>
        <dbReference type="EMBL" id="SFD02309.1"/>
    </source>
</evidence>
<dbReference type="Gene3D" id="1.20.1600.10">
    <property type="entry name" value="Outer membrane efflux proteins (OEP)"/>
    <property type="match status" value="1"/>
</dbReference>
<feature type="region of interest" description="Disordered" evidence="2">
    <location>
        <begin position="214"/>
        <end position="238"/>
    </location>
</feature>
<sequence length="415" mass="46889">MQNRILWGIALLCAILAGPATAEPPGSWTLEQAIRQGLAVSPEREVARQRIEARRGQSDQAGRWANPELSLRASDELGRQDGTGGYSLKELEIAQSLPLWGSLGHRRAAARAGVEAARLDATAHRLRLEGRIASAFHGWQLAAARHRLTRERREVARRLAEVASLREEAGDLAERERLRIQVVRSEAQRRHHHAKGNLTEARTTLAGLLAISPESLGRPPELRAPPEPGKALPPPTNHPALQALQARITSAREQTEATRADGWPDVGLQLFSESNLYDGQRENSLGLGLMLELPLWDRNQGAIQRARAEERIPVEEARALRRDLHTRIHVSHRHLEHLLEELDRHRTELLEPARRILEMTERGYRAGEASLLEWLEAENTWYSAREREQTILARAWKEWRQWRISTGRGLVEETP</sequence>
<accession>A0A1I1NXI3</accession>
<evidence type="ECO:0000256" key="2">
    <source>
        <dbReference type="SAM" id="MobiDB-lite"/>
    </source>
</evidence>
<feature type="chain" id="PRO_5011481115" evidence="3">
    <location>
        <begin position="23"/>
        <end position="415"/>
    </location>
</feature>
<reference evidence="4 5" key="1">
    <citation type="submission" date="2016-10" db="EMBL/GenBank/DDBJ databases">
        <authorList>
            <person name="de Groot N.N."/>
        </authorList>
    </citation>
    <scope>NUCLEOTIDE SEQUENCE [LARGE SCALE GENOMIC DNA]</scope>
    <source>
        <strain evidence="4 5">HL3</strain>
    </source>
</reference>
<dbReference type="SUPFAM" id="SSF56954">
    <property type="entry name" value="Outer membrane efflux proteins (OEP)"/>
    <property type="match status" value="1"/>
</dbReference>
<comment type="similarity">
    <text evidence="1">Belongs to the outer membrane factor (OMF) (TC 1.B.17) family.</text>
</comment>
<dbReference type="STRING" id="1123397.SAMN05660831_00490"/>
<organism evidence="4 5">
    <name type="scientific">Thiohalospira halophila DSM 15071</name>
    <dbReference type="NCBI Taxonomy" id="1123397"/>
    <lineage>
        <taxon>Bacteria</taxon>
        <taxon>Pseudomonadati</taxon>
        <taxon>Pseudomonadota</taxon>
        <taxon>Gammaproteobacteria</taxon>
        <taxon>Thiohalospirales</taxon>
        <taxon>Thiohalospiraceae</taxon>
        <taxon>Thiohalospira</taxon>
    </lineage>
</organism>
<evidence type="ECO:0000256" key="3">
    <source>
        <dbReference type="SAM" id="SignalP"/>
    </source>
</evidence>
<dbReference type="RefSeq" id="WP_093427146.1">
    <property type="nucleotide sequence ID" value="NZ_FOMJ01000001.1"/>
</dbReference>
<dbReference type="PANTHER" id="PTHR30203:SF24">
    <property type="entry name" value="BLR4935 PROTEIN"/>
    <property type="match status" value="1"/>
</dbReference>
<proteinExistence type="inferred from homology"/>
<evidence type="ECO:0000313" key="5">
    <source>
        <dbReference type="Proteomes" id="UP000198611"/>
    </source>
</evidence>
<dbReference type="InterPro" id="IPR003423">
    <property type="entry name" value="OMP_efflux"/>
</dbReference>
<evidence type="ECO:0000256" key="1">
    <source>
        <dbReference type="ARBA" id="ARBA00007613"/>
    </source>
</evidence>
<keyword evidence="5" id="KW-1185">Reference proteome</keyword>
<keyword evidence="3" id="KW-0732">Signal</keyword>
<dbReference type="PANTHER" id="PTHR30203">
    <property type="entry name" value="OUTER MEMBRANE CATION EFFLUX PROTEIN"/>
    <property type="match status" value="1"/>
</dbReference>
<dbReference type="InterPro" id="IPR010131">
    <property type="entry name" value="MdtP/NodT-like"/>
</dbReference>
<name>A0A1I1NXI3_9GAMM</name>
<dbReference type="Pfam" id="PF02321">
    <property type="entry name" value="OEP"/>
    <property type="match status" value="2"/>
</dbReference>
<dbReference type="GO" id="GO:0015562">
    <property type="term" value="F:efflux transmembrane transporter activity"/>
    <property type="evidence" value="ECO:0007669"/>
    <property type="project" value="InterPro"/>
</dbReference>
<gene>
    <name evidence="4" type="ORF">SAMN05660831_00490</name>
</gene>
<dbReference type="OrthoDB" id="9791261at2"/>
<dbReference type="Proteomes" id="UP000198611">
    <property type="component" value="Unassembled WGS sequence"/>
</dbReference>
<feature type="compositionally biased region" description="Pro residues" evidence="2">
    <location>
        <begin position="222"/>
        <end position="237"/>
    </location>
</feature>
<feature type="signal peptide" evidence="3">
    <location>
        <begin position="1"/>
        <end position="22"/>
    </location>
</feature>